<dbReference type="Gene3D" id="3.10.310.40">
    <property type="match status" value="1"/>
</dbReference>
<reference evidence="3 4" key="1">
    <citation type="journal article" date="2019" name="Nat. Microbiol.">
        <title>Mediterranean grassland soil C-N compound turnover is dependent on rainfall and depth, and is mediated by genomically divergent microorganisms.</title>
        <authorList>
            <person name="Diamond S."/>
            <person name="Andeer P.F."/>
            <person name="Li Z."/>
            <person name="Crits-Christoph A."/>
            <person name="Burstein D."/>
            <person name="Anantharaman K."/>
            <person name="Lane K.R."/>
            <person name="Thomas B.C."/>
            <person name="Pan C."/>
            <person name="Northen T.R."/>
            <person name="Banfield J.F."/>
        </authorList>
    </citation>
    <scope>NUCLEOTIDE SEQUENCE [LARGE SCALE GENOMIC DNA]</scope>
    <source>
        <strain evidence="3">WS_9</strain>
    </source>
</reference>
<dbReference type="SMART" id="SM00863">
    <property type="entry name" value="tRNA_SAD"/>
    <property type="match status" value="1"/>
</dbReference>
<name>A0A538TSU0_UNCEI</name>
<dbReference type="Proteomes" id="UP000317691">
    <property type="component" value="Unassembled WGS sequence"/>
</dbReference>
<dbReference type="SUPFAM" id="SSF55186">
    <property type="entry name" value="ThrRS/AlaRS common domain"/>
    <property type="match status" value="1"/>
</dbReference>
<dbReference type="InterPro" id="IPR003156">
    <property type="entry name" value="DHHA1_dom"/>
</dbReference>
<dbReference type="GO" id="GO:0004813">
    <property type="term" value="F:alanine-tRNA ligase activity"/>
    <property type="evidence" value="ECO:0007669"/>
    <property type="project" value="TreeGrafter"/>
</dbReference>
<dbReference type="Pfam" id="PF07973">
    <property type="entry name" value="tRNA_SAD"/>
    <property type="match status" value="1"/>
</dbReference>
<dbReference type="AlphaFoldDB" id="A0A538TSU0"/>
<dbReference type="InterPro" id="IPR012947">
    <property type="entry name" value="tRNA_SAD"/>
</dbReference>
<dbReference type="PANTHER" id="PTHR11777">
    <property type="entry name" value="ALANYL-TRNA SYNTHETASE"/>
    <property type="match status" value="1"/>
</dbReference>
<accession>A0A538TSU0</accession>
<dbReference type="GO" id="GO:0005524">
    <property type="term" value="F:ATP binding"/>
    <property type="evidence" value="ECO:0007669"/>
    <property type="project" value="InterPro"/>
</dbReference>
<feature type="region of interest" description="Disordered" evidence="1">
    <location>
        <begin position="236"/>
        <end position="257"/>
    </location>
</feature>
<protein>
    <recommendedName>
        <fullName evidence="2">Threonyl/alanyl tRNA synthetase SAD domain-containing protein</fullName>
    </recommendedName>
</protein>
<dbReference type="InterPro" id="IPR018163">
    <property type="entry name" value="Thr/Ala-tRNA-synth_IIc_edit"/>
</dbReference>
<evidence type="ECO:0000259" key="2">
    <source>
        <dbReference type="SMART" id="SM00863"/>
    </source>
</evidence>
<dbReference type="Pfam" id="PF02272">
    <property type="entry name" value="DHHA1"/>
    <property type="match status" value="1"/>
</dbReference>
<organism evidence="3 4">
    <name type="scientific">Eiseniibacteriota bacterium</name>
    <dbReference type="NCBI Taxonomy" id="2212470"/>
    <lineage>
        <taxon>Bacteria</taxon>
        <taxon>Candidatus Eiseniibacteriota</taxon>
    </lineage>
</organism>
<dbReference type="Gene3D" id="3.30.980.10">
    <property type="entry name" value="Threonyl-trna Synthetase, Chain A, domain 2"/>
    <property type="match status" value="1"/>
</dbReference>
<dbReference type="InterPro" id="IPR050058">
    <property type="entry name" value="Ala-tRNA_ligase"/>
</dbReference>
<feature type="domain" description="Threonyl/alanyl tRNA synthetase SAD" evidence="2">
    <location>
        <begin position="58"/>
        <end position="100"/>
    </location>
</feature>
<evidence type="ECO:0000256" key="1">
    <source>
        <dbReference type="SAM" id="MobiDB-lite"/>
    </source>
</evidence>
<proteinExistence type="predicted"/>
<sequence length="271" mass="29048">EVTIDVDHASPGTDLLRLVEDRANQIVWEDREVLTHVVSRDDALRFPLRKPPDVEGPVRVVEVEGYDWSACGGTHVRRSGQVGMISILGIERYKGGTRVAFVTGARALRRLRGAGDLLRRVCLEFTAGEADLPSAVERLKESHGRLDRRLKPLLRESLEREAARLLADAPRGPHGPVVALHAPDRPADEAGLLAGLIAEQGGTALLVCGDETPRAHFSAPTGTMSMGALLGEICKRHGGRGGGRPESAQGTIPKDAVPQALREARDAAMAG</sequence>
<feature type="non-terminal residue" evidence="3">
    <location>
        <position position="1"/>
    </location>
</feature>
<dbReference type="GO" id="GO:0002161">
    <property type="term" value="F:aminoacyl-tRNA deacylase activity"/>
    <property type="evidence" value="ECO:0007669"/>
    <property type="project" value="TreeGrafter"/>
</dbReference>
<comment type="caution">
    <text evidence="3">The sequence shown here is derived from an EMBL/GenBank/DDBJ whole genome shotgun (WGS) entry which is preliminary data.</text>
</comment>
<dbReference type="EMBL" id="VBOZ01000008">
    <property type="protein sequence ID" value="TMQ66674.1"/>
    <property type="molecule type" value="Genomic_DNA"/>
</dbReference>
<dbReference type="GO" id="GO:0003676">
    <property type="term" value="F:nucleic acid binding"/>
    <property type="evidence" value="ECO:0007669"/>
    <property type="project" value="InterPro"/>
</dbReference>
<evidence type="ECO:0000313" key="4">
    <source>
        <dbReference type="Proteomes" id="UP000317691"/>
    </source>
</evidence>
<gene>
    <name evidence="3" type="ORF">E6K79_01780</name>
</gene>
<dbReference type="PANTHER" id="PTHR11777:SF9">
    <property type="entry name" value="ALANINE--TRNA LIGASE, CYTOPLASMIC"/>
    <property type="match status" value="1"/>
</dbReference>
<dbReference type="GO" id="GO:0006419">
    <property type="term" value="P:alanyl-tRNA aminoacylation"/>
    <property type="evidence" value="ECO:0007669"/>
    <property type="project" value="TreeGrafter"/>
</dbReference>
<evidence type="ECO:0000313" key="3">
    <source>
        <dbReference type="EMBL" id="TMQ66674.1"/>
    </source>
</evidence>